<feature type="repeat" description="PPR" evidence="2">
    <location>
        <begin position="390"/>
        <end position="424"/>
    </location>
</feature>
<dbReference type="Proteomes" id="UP001314170">
    <property type="component" value="Unassembled WGS sequence"/>
</dbReference>
<keyword evidence="1" id="KW-0677">Repeat</keyword>
<accession>A0AAV1RT08</accession>
<dbReference type="Pfam" id="PF01535">
    <property type="entry name" value="PPR"/>
    <property type="match status" value="7"/>
</dbReference>
<dbReference type="InterPro" id="IPR011990">
    <property type="entry name" value="TPR-like_helical_dom_sf"/>
</dbReference>
<evidence type="ECO:0000256" key="2">
    <source>
        <dbReference type="PROSITE-ProRule" id="PRU00708"/>
    </source>
</evidence>
<dbReference type="SUPFAM" id="SSF48452">
    <property type="entry name" value="TPR-like"/>
    <property type="match status" value="1"/>
</dbReference>
<dbReference type="Gene3D" id="1.25.40.10">
    <property type="entry name" value="Tetratricopeptide repeat domain"/>
    <property type="match status" value="8"/>
</dbReference>
<reference evidence="5 6" key="1">
    <citation type="submission" date="2024-01" db="EMBL/GenBank/DDBJ databases">
        <authorList>
            <person name="Waweru B."/>
        </authorList>
    </citation>
    <scope>NUCLEOTIDE SEQUENCE [LARGE SCALE GENOMIC DNA]</scope>
</reference>
<dbReference type="Pfam" id="PF13041">
    <property type="entry name" value="PPR_2"/>
    <property type="match status" value="4"/>
</dbReference>
<feature type="repeat" description="PPR" evidence="2">
    <location>
        <begin position="868"/>
        <end position="902"/>
    </location>
</feature>
<dbReference type="AlphaFoldDB" id="A0AAV1RT08"/>
<protein>
    <recommendedName>
        <fullName evidence="4">PROP1-like PPR domain-containing protein</fullName>
    </recommendedName>
</protein>
<gene>
    <name evidence="5" type="ORF">DCAF_LOCUS14931</name>
</gene>
<dbReference type="InterPro" id="IPR033443">
    <property type="entry name" value="PROP1-like_PPR_dom"/>
</dbReference>
<dbReference type="PROSITE" id="PS51375">
    <property type="entry name" value="PPR"/>
    <property type="match status" value="11"/>
</dbReference>
<comment type="caution">
    <text evidence="5">The sequence shown here is derived from an EMBL/GenBank/DDBJ whole genome shotgun (WGS) entry which is preliminary data.</text>
</comment>
<feature type="repeat" description="PPR" evidence="2">
    <location>
        <begin position="938"/>
        <end position="972"/>
    </location>
</feature>
<feature type="repeat" description="PPR" evidence="2">
    <location>
        <begin position="973"/>
        <end position="1007"/>
    </location>
</feature>
<feature type="repeat" description="PPR" evidence="2">
    <location>
        <begin position="798"/>
        <end position="832"/>
    </location>
</feature>
<feature type="region of interest" description="Disordered" evidence="3">
    <location>
        <begin position="1"/>
        <end position="62"/>
    </location>
</feature>
<evidence type="ECO:0000256" key="3">
    <source>
        <dbReference type="SAM" id="MobiDB-lite"/>
    </source>
</evidence>
<organism evidence="5 6">
    <name type="scientific">Dovyalis caffra</name>
    <dbReference type="NCBI Taxonomy" id="77055"/>
    <lineage>
        <taxon>Eukaryota</taxon>
        <taxon>Viridiplantae</taxon>
        <taxon>Streptophyta</taxon>
        <taxon>Embryophyta</taxon>
        <taxon>Tracheophyta</taxon>
        <taxon>Spermatophyta</taxon>
        <taxon>Magnoliopsida</taxon>
        <taxon>eudicotyledons</taxon>
        <taxon>Gunneridae</taxon>
        <taxon>Pentapetalae</taxon>
        <taxon>rosids</taxon>
        <taxon>fabids</taxon>
        <taxon>Malpighiales</taxon>
        <taxon>Salicaceae</taxon>
        <taxon>Flacourtieae</taxon>
        <taxon>Dovyalis</taxon>
    </lineage>
</organism>
<dbReference type="EMBL" id="CAWUPB010001159">
    <property type="protein sequence ID" value="CAK7339855.1"/>
    <property type="molecule type" value="Genomic_DNA"/>
</dbReference>
<feature type="repeat" description="PPR" evidence="2">
    <location>
        <begin position="285"/>
        <end position="319"/>
    </location>
</feature>
<feature type="compositionally biased region" description="Low complexity" evidence="3">
    <location>
        <begin position="42"/>
        <end position="57"/>
    </location>
</feature>
<feature type="repeat" description="PPR" evidence="2">
    <location>
        <begin position="833"/>
        <end position="867"/>
    </location>
</feature>
<keyword evidence="6" id="KW-1185">Reference proteome</keyword>
<feature type="repeat" description="PPR" evidence="2">
    <location>
        <begin position="903"/>
        <end position="937"/>
    </location>
</feature>
<proteinExistence type="predicted"/>
<evidence type="ECO:0000313" key="6">
    <source>
        <dbReference type="Proteomes" id="UP001314170"/>
    </source>
</evidence>
<feature type="compositionally biased region" description="Pro residues" evidence="3">
    <location>
        <begin position="10"/>
        <end position="20"/>
    </location>
</feature>
<dbReference type="PANTHER" id="PTHR46862:SF5">
    <property type="entry name" value="OS02G0170000 PROTEIN"/>
    <property type="match status" value="1"/>
</dbReference>
<evidence type="ECO:0000256" key="1">
    <source>
        <dbReference type="ARBA" id="ARBA00022737"/>
    </source>
</evidence>
<evidence type="ECO:0000313" key="5">
    <source>
        <dbReference type="EMBL" id="CAK7339855.1"/>
    </source>
</evidence>
<feature type="domain" description="PROP1-like PPR" evidence="4">
    <location>
        <begin position="370"/>
        <end position="480"/>
    </location>
</feature>
<sequence>MKTIFLESPFLPPPPKPNPINPETFPIKSSIHPDPWSLSDRNNISKPKPNSKNPKNPLSDDNARRIIKAKARYLSLLRKHQGPQAETPKWIKRTPEQMVKYLQDDRNGHLYGKHVVAAIKRVRGLAGNRNEERDMRLLMSGFVGKLSFREMCVVLKEQKGWREARDFFSWMKLQFSYHPSVIVYTILLRIYGQVGKIKLAEQTFLEMLEAGCEPDEVACGTMLCSYARWGRHKAMLLFFSAIQERGIIVSVAVYNFMLSSLQKKSLNGKVIELWRQMVYKRVAPNSFTYTVVISSLVKEGLHGDALKTFNEMRTKGLMPEEVIFSLLISASTKNSNWAEALKLYEDMRSCRIVPSKFTCASLLTVYYKIEDYSKALSLFIEMQSKKTAADEVIYGLLIRIYGKLGLYEDAQKTFEETEQLGLLSNEKTYLAMAQVHLSSGNFEKALSVIEVMKSRNIRLSRFSYIVLLQCYCMKEDLDSAEVTFQALLKIGCPDAGSCSDMINLYVRLGLTEKAKDFIVHIRKDQVDFDMDLFKTVIKVLCKEGMLRDAEKLVYEMGMNESFNDNRFFKTFSKVMLGETKKLENVMVSADAMALGLILSVYLENGNFTKTEEFLKLILEASGGLSVVSQLVKNFIREGDLYKAEIVNGQVIKLGCRLEDETIASLISAYGRQNKLKQAQKVFAAVADSPILGKPIINSMIDVYAKCGKLEAYLLYEEVTERGHNLDAVGIGVVVNALTNSGMIANSLVDQQLSILFDSKSSMQASYACKCDANLFDIGKHREAENIIRKSIHDRVELDTVAFNIFIKAMLQAGRLHFAASIYEHMLSLRFTPSIQTYNTMISVYGRGRKLDKAVEVFNTASSLGVTLDEKAYMNMINYYGKAGKRHEASLLFIKMQEEGIKPGMVSYNIMINVYAMAGLDHKVKELFEAMERDGCPPDSFTYLSLVRAYSENLKCLEAEEIINAMQKKGIPLSCAHFNYLLSALAKAGLMVEAERVYMQLLTTGLNPDIVCCRTMLRGYMDYGHVEKGIKYFEQIRESSKPDRFIMSAAVHLYKSAGKKLEAEVLLESMKSVRILFLNDLEVGLKIKPEVRHSRYPPSCLYTLTTKDSFSPPMAVLLGFGCSAAQGKILKA</sequence>
<evidence type="ECO:0000259" key="4">
    <source>
        <dbReference type="Pfam" id="PF17177"/>
    </source>
</evidence>
<dbReference type="InterPro" id="IPR002885">
    <property type="entry name" value="PPR_rpt"/>
</dbReference>
<dbReference type="PANTHER" id="PTHR46862">
    <property type="entry name" value="OS07G0661900 PROTEIN"/>
    <property type="match status" value="1"/>
</dbReference>
<feature type="repeat" description="PPR" evidence="2">
    <location>
        <begin position="320"/>
        <end position="354"/>
    </location>
</feature>
<feature type="repeat" description="PPR" evidence="2">
    <location>
        <begin position="425"/>
        <end position="459"/>
    </location>
</feature>
<dbReference type="NCBIfam" id="TIGR00756">
    <property type="entry name" value="PPR"/>
    <property type="match status" value="10"/>
</dbReference>
<name>A0AAV1RT08_9ROSI</name>
<dbReference type="SUPFAM" id="SSF81901">
    <property type="entry name" value="HCP-like"/>
    <property type="match status" value="1"/>
</dbReference>
<feature type="repeat" description="PPR" evidence="2">
    <location>
        <begin position="180"/>
        <end position="214"/>
    </location>
</feature>
<dbReference type="Pfam" id="PF17177">
    <property type="entry name" value="PPR_long"/>
    <property type="match status" value="1"/>
</dbReference>